<feature type="region of interest" description="Disordered" evidence="1">
    <location>
        <begin position="1"/>
        <end position="22"/>
    </location>
</feature>
<feature type="compositionally biased region" description="Polar residues" evidence="1">
    <location>
        <begin position="666"/>
        <end position="676"/>
    </location>
</feature>
<feature type="compositionally biased region" description="Polar residues" evidence="1">
    <location>
        <begin position="192"/>
        <end position="210"/>
    </location>
</feature>
<evidence type="ECO:0000313" key="2">
    <source>
        <dbReference type="EMBL" id="CAG5100279.1"/>
    </source>
</evidence>
<feature type="region of interest" description="Disordered" evidence="1">
    <location>
        <begin position="78"/>
        <end position="104"/>
    </location>
</feature>
<proteinExistence type="predicted"/>
<evidence type="ECO:0000256" key="1">
    <source>
        <dbReference type="SAM" id="MobiDB-lite"/>
    </source>
</evidence>
<feature type="region of interest" description="Disordered" evidence="1">
    <location>
        <begin position="919"/>
        <end position="1025"/>
    </location>
</feature>
<evidence type="ECO:0000313" key="3">
    <source>
        <dbReference type="Proteomes" id="UP000786811"/>
    </source>
</evidence>
<dbReference type="EMBL" id="CAJNRD030001122">
    <property type="protein sequence ID" value="CAG5100279.1"/>
    <property type="molecule type" value="Genomic_DNA"/>
</dbReference>
<protein>
    <submittedName>
        <fullName evidence="2">Uncharacterized protein</fullName>
    </submittedName>
</protein>
<feature type="region of interest" description="Disordered" evidence="1">
    <location>
        <begin position="349"/>
        <end position="378"/>
    </location>
</feature>
<feature type="compositionally biased region" description="Basic and acidic residues" evidence="1">
    <location>
        <begin position="978"/>
        <end position="991"/>
    </location>
</feature>
<feature type="compositionally biased region" description="Basic and acidic residues" evidence="1">
    <location>
        <begin position="1"/>
        <end position="11"/>
    </location>
</feature>
<feature type="compositionally biased region" description="Polar residues" evidence="1">
    <location>
        <begin position="369"/>
        <end position="378"/>
    </location>
</feature>
<feature type="compositionally biased region" description="Acidic residues" evidence="1">
    <location>
        <begin position="967"/>
        <end position="977"/>
    </location>
</feature>
<feature type="compositionally biased region" description="Polar residues" evidence="1">
    <location>
        <begin position="853"/>
        <end position="863"/>
    </location>
</feature>
<feature type="region of interest" description="Disordered" evidence="1">
    <location>
        <begin position="422"/>
        <end position="472"/>
    </location>
</feature>
<feature type="compositionally biased region" description="Polar residues" evidence="1">
    <location>
        <begin position="518"/>
        <end position="541"/>
    </location>
</feature>
<feature type="region of interest" description="Disordered" evidence="1">
    <location>
        <begin position="853"/>
        <end position="900"/>
    </location>
</feature>
<feature type="region of interest" description="Disordered" evidence="1">
    <location>
        <begin position="189"/>
        <end position="215"/>
    </location>
</feature>
<dbReference type="Proteomes" id="UP000786811">
    <property type="component" value="Unassembled WGS sequence"/>
</dbReference>
<feature type="compositionally biased region" description="Polar residues" evidence="1">
    <location>
        <begin position="447"/>
        <end position="472"/>
    </location>
</feature>
<comment type="caution">
    <text evidence="2">The sequence shown here is derived from an EMBL/GenBank/DDBJ whole genome shotgun (WGS) entry which is preliminary data.</text>
</comment>
<gene>
    <name evidence="2" type="ORF">HICCMSTLAB_LOCUS9474</name>
</gene>
<keyword evidence="3" id="KW-1185">Reference proteome</keyword>
<feature type="region of interest" description="Disordered" evidence="1">
    <location>
        <begin position="653"/>
        <end position="681"/>
    </location>
</feature>
<feature type="compositionally biased region" description="Basic residues" evidence="1">
    <location>
        <begin position="919"/>
        <end position="931"/>
    </location>
</feature>
<dbReference type="OrthoDB" id="7685493at2759"/>
<name>A0A8J2HID8_COTCN</name>
<accession>A0A8J2HID8</accession>
<organism evidence="2 3">
    <name type="scientific">Cotesia congregata</name>
    <name type="common">Parasitoid wasp</name>
    <name type="synonym">Apanteles congregatus</name>
    <dbReference type="NCBI Taxonomy" id="51543"/>
    <lineage>
        <taxon>Eukaryota</taxon>
        <taxon>Metazoa</taxon>
        <taxon>Ecdysozoa</taxon>
        <taxon>Arthropoda</taxon>
        <taxon>Hexapoda</taxon>
        <taxon>Insecta</taxon>
        <taxon>Pterygota</taxon>
        <taxon>Neoptera</taxon>
        <taxon>Endopterygota</taxon>
        <taxon>Hymenoptera</taxon>
        <taxon>Apocrita</taxon>
        <taxon>Ichneumonoidea</taxon>
        <taxon>Braconidae</taxon>
        <taxon>Microgastrinae</taxon>
        <taxon>Cotesia</taxon>
    </lineage>
</organism>
<feature type="compositionally biased region" description="Acidic residues" evidence="1">
    <location>
        <begin position="1016"/>
        <end position="1025"/>
    </location>
</feature>
<feature type="region of interest" description="Disordered" evidence="1">
    <location>
        <begin position="518"/>
        <end position="543"/>
    </location>
</feature>
<reference evidence="2" key="1">
    <citation type="submission" date="2021-04" db="EMBL/GenBank/DDBJ databases">
        <authorList>
            <person name="Chebbi M.A.C M."/>
        </authorList>
    </citation>
    <scope>NUCLEOTIDE SEQUENCE</scope>
</reference>
<sequence>MLRTESFDDRLSNSPDEEGYDFYPIKSGQGYYLKFTPPSDAKLCSRLYPSRLLSRSLPRRNRSLVNFKINRSLQFDSSINPQEPRRKSDSFLSPKSVGHSPINRNLPLSRSAKILKSLNIEYSPVMNNEYKKINKTLKFDLSPSSSRFKSPIPSTASNSRCKLLSNSSIKSSGINKSLNFDSCDDSPVASAHETSIESMDENQNQTPSSQKSRKIKKTLSYLSLSSSGSGTSSSFEFNLLSSPGLRTELREKIDDIVVTSMMSTPQSKLLSGHKQLINDDEIAVSTPRNLYKDFTDDEIDTDKGNDDNDDEERPETPVNVIRLIPESMSAIKKSHRKERFTGRFMNRISQNSAEEPLEMDVDSEERATTPLTSDVQKSPNFSIHSIKKSHKKDISKKKLCVNHSEDELSDDGSLFDYSSIEEEKVKTNSPGSKALPEVNEEVKFQTPPKTRQNETQPSTPATPKAGTSTVMTPENRIDYLKRIMTDSIKKSHKKLKDSNKKTLFKSRLTERQQEIASIRTNGLNLNESPEPEINSSKSPNTDAELRAGTPENINSSRILLSKFSSVKKSHRKDKHRKIGFAQRHIMMNDSIESSSPEMELCKSPSKRLFNIPRIDITAASTSSKSSNDSTSIHHDNNRYQSLNQSVLDSEDGDFKLISSPNKRKSPNVTNSTSIEESNNELKSIDDQCAEEEEFKIFTPIKKRKSIGKFKKNNANECVFSTPKKPVDDLCSDRCETPRLGINILLPGLGNAVEKNKNYNNSNNNIENIKRDDAICEGAQSDGDTSGRQTPDNLNRIKMISSLSSIKKSHRKDKWAKVRTRESSRLLVKKNNNSLNVKDDFEDLSMVNNTSWRSTNLTYDSSSDGMEKNESSEEPTSPKPSTSSINNHTAAGSNAEPVATPPNCLQVKKYLMLVQNTSIKKSRKKMREKKKHDSIIVADNDQDDGNLSDGSIFDGEQKKSDYESSGLMEDDDDDDDDNDFKPLDGDNYDRSNKVLSKSTYSKSLNSNRSNDGSIFGSDDETNSPSK</sequence>
<feature type="region of interest" description="Disordered" evidence="1">
    <location>
        <begin position="293"/>
        <end position="316"/>
    </location>
</feature>
<feature type="compositionally biased region" description="Polar residues" evidence="1">
    <location>
        <begin position="992"/>
        <end position="1011"/>
    </location>
</feature>
<dbReference type="AlphaFoldDB" id="A0A8J2HID8"/>